<sequence length="306" mass="34082">MSVRVFERVSGEALPTCPTCGNPPVHKKKKMRSQGNKDRKNNVLEEPPVSSTDYNESPSSGSKHGRTRYHQTVQPWGTKEWKSPEEIEAWKATQSAVAGTSSESTQVSEKEGPNSEVEDELDIGGPEFTELDAQPLPVRQDQSAFLYERYLQNTEDLIDTLVALTAQMAVQNGAVLSNGQPDYRRAAKDIPMFSGTPAEDLDDWIADIDRVALIEGWNGNVKRRVAISKLGGIAKSWQDLTGHDLEDWEDWIDRFETTFRPHLTLVEWGVKVEGRRQLPGESGAHCAEAEAVRGFRESSTQLAYAP</sequence>
<feature type="compositionally biased region" description="Basic and acidic residues" evidence="1">
    <location>
        <begin position="79"/>
        <end position="89"/>
    </location>
</feature>
<proteinExistence type="predicted"/>
<dbReference type="EMBL" id="JAOYFB010000002">
    <property type="protein sequence ID" value="KAK4006148.1"/>
    <property type="molecule type" value="Genomic_DNA"/>
</dbReference>
<protein>
    <recommendedName>
        <fullName evidence="4">DUF4780 domain-containing protein</fullName>
    </recommendedName>
</protein>
<organism evidence="2 3">
    <name type="scientific">Daphnia magna</name>
    <dbReference type="NCBI Taxonomy" id="35525"/>
    <lineage>
        <taxon>Eukaryota</taxon>
        <taxon>Metazoa</taxon>
        <taxon>Ecdysozoa</taxon>
        <taxon>Arthropoda</taxon>
        <taxon>Crustacea</taxon>
        <taxon>Branchiopoda</taxon>
        <taxon>Diplostraca</taxon>
        <taxon>Cladocera</taxon>
        <taxon>Anomopoda</taxon>
        <taxon>Daphniidae</taxon>
        <taxon>Daphnia</taxon>
    </lineage>
</organism>
<feature type="compositionally biased region" description="Basic and acidic residues" evidence="1">
    <location>
        <begin position="1"/>
        <end position="10"/>
    </location>
</feature>
<feature type="region of interest" description="Disordered" evidence="1">
    <location>
        <begin position="1"/>
        <end position="121"/>
    </location>
</feature>
<dbReference type="Proteomes" id="UP001234178">
    <property type="component" value="Unassembled WGS sequence"/>
</dbReference>
<accession>A0ABQ9YZS7</accession>
<feature type="compositionally biased region" description="Polar residues" evidence="1">
    <location>
        <begin position="49"/>
        <end position="62"/>
    </location>
</feature>
<reference evidence="2 3" key="1">
    <citation type="journal article" date="2023" name="Nucleic Acids Res.">
        <title>The hologenome of Daphnia magna reveals possible DNA methylation and microbiome-mediated evolution of the host genome.</title>
        <authorList>
            <person name="Chaturvedi A."/>
            <person name="Li X."/>
            <person name="Dhandapani V."/>
            <person name="Marshall H."/>
            <person name="Kissane S."/>
            <person name="Cuenca-Cambronero M."/>
            <person name="Asole G."/>
            <person name="Calvet F."/>
            <person name="Ruiz-Romero M."/>
            <person name="Marangio P."/>
            <person name="Guigo R."/>
            <person name="Rago D."/>
            <person name="Mirbahai L."/>
            <person name="Eastwood N."/>
            <person name="Colbourne J.K."/>
            <person name="Zhou J."/>
            <person name="Mallon E."/>
            <person name="Orsini L."/>
        </authorList>
    </citation>
    <scope>NUCLEOTIDE SEQUENCE [LARGE SCALE GENOMIC DNA]</scope>
    <source>
        <strain evidence="2">LRV0_1</strain>
    </source>
</reference>
<gene>
    <name evidence="2" type="ORF">OUZ56_011303</name>
</gene>
<evidence type="ECO:0000313" key="3">
    <source>
        <dbReference type="Proteomes" id="UP001234178"/>
    </source>
</evidence>
<name>A0ABQ9YZS7_9CRUS</name>
<evidence type="ECO:0000256" key="1">
    <source>
        <dbReference type="SAM" id="MobiDB-lite"/>
    </source>
</evidence>
<evidence type="ECO:0008006" key="4">
    <source>
        <dbReference type="Google" id="ProtNLM"/>
    </source>
</evidence>
<comment type="caution">
    <text evidence="2">The sequence shown here is derived from an EMBL/GenBank/DDBJ whole genome shotgun (WGS) entry which is preliminary data.</text>
</comment>
<feature type="compositionally biased region" description="Polar residues" evidence="1">
    <location>
        <begin position="92"/>
        <end position="107"/>
    </location>
</feature>
<evidence type="ECO:0000313" key="2">
    <source>
        <dbReference type="EMBL" id="KAK4006148.1"/>
    </source>
</evidence>
<keyword evidence="3" id="KW-1185">Reference proteome</keyword>